<name>A0A8H6C6Q0_9LECA</name>
<proteinExistence type="predicted"/>
<protein>
    <submittedName>
        <fullName evidence="1">Uncharacterized protein</fullName>
    </submittedName>
</protein>
<comment type="caution">
    <text evidence="1">The sequence shown here is derived from an EMBL/GenBank/DDBJ whole genome shotgun (WGS) entry which is preliminary data.</text>
</comment>
<evidence type="ECO:0000313" key="2">
    <source>
        <dbReference type="Proteomes" id="UP000593566"/>
    </source>
</evidence>
<dbReference type="RefSeq" id="XP_037147279.1">
    <property type="nucleotide sequence ID" value="XM_037297154.1"/>
</dbReference>
<keyword evidence="2" id="KW-1185">Reference proteome</keyword>
<accession>A0A8H6C6Q0</accession>
<organism evidence="1 2">
    <name type="scientific">Letharia lupina</name>
    <dbReference type="NCBI Taxonomy" id="560253"/>
    <lineage>
        <taxon>Eukaryota</taxon>
        <taxon>Fungi</taxon>
        <taxon>Dikarya</taxon>
        <taxon>Ascomycota</taxon>
        <taxon>Pezizomycotina</taxon>
        <taxon>Lecanoromycetes</taxon>
        <taxon>OSLEUM clade</taxon>
        <taxon>Lecanoromycetidae</taxon>
        <taxon>Lecanorales</taxon>
        <taxon>Lecanorineae</taxon>
        <taxon>Parmeliaceae</taxon>
        <taxon>Letharia</taxon>
    </lineage>
</organism>
<reference evidence="1 2" key="1">
    <citation type="journal article" date="2020" name="Genomics">
        <title>Complete, high-quality genomes from long-read metagenomic sequencing of two wolf lichen thalli reveals enigmatic genome architecture.</title>
        <authorList>
            <person name="McKenzie S.K."/>
            <person name="Walston R.F."/>
            <person name="Allen J.L."/>
        </authorList>
    </citation>
    <scope>NUCLEOTIDE SEQUENCE [LARGE SCALE GENOMIC DNA]</scope>
    <source>
        <strain evidence="1">WasteWater1</strain>
    </source>
</reference>
<sequence>MHPVEEFTELSQILRTSGGRRWKGLRFAKCDLLPGYGGPNMVPDEEVPPGWFIHVNRGVCEKELFCRPETSVPSLLLFREGGHDRPALYLVEGSTSCWFYLWDAVSKIERPNVLQHILDTLKERVEQLTLCGMHYYIYDQASFDILRINEPRMLQDILRVPNFTSMNALQGLNLENLELLPDYGGSNRVPDNDVPQGWTNRVNPKIVDYKWCRGYGISICPTTLLYSESYLDGTPACLFESQPSLRSTNYLCKPPSDAIYRIDGTEGLPDVLAVLKDASVELKLTLLEWLPGRESYRIADDEIPRGWMRASNPDACNAMPWKKHRLAPPTPIL</sequence>
<dbReference type="GeneID" id="59334657"/>
<gene>
    <name evidence="1" type="ORF">HO133_006256</name>
</gene>
<dbReference type="AlphaFoldDB" id="A0A8H6C6Q0"/>
<dbReference type="EMBL" id="JACCJB010000024">
    <property type="protein sequence ID" value="KAF6217844.1"/>
    <property type="molecule type" value="Genomic_DNA"/>
</dbReference>
<evidence type="ECO:0000313" key="1">
    <source>
        <dbReference type="EMBL" id="KAF6217844.1"/>
    </source>
</evidence>
<dbReference type="Proteomes" id="UP000593566">
    <property type="component" value="Unassembled WGS sequence"/>
</dbReference>